<evidence type="ECO:0000313" key="3">
    <source>
        <dbReference type="Proteomes" id="UP000663861"/>
    </source>
</evidence>
<proteinExistence type="predicted"/>
<dbReference type="PANTHER" id="PTHR40470">
    <property type="entry name" value="PHYTANOYL-COA DIOXYGENASE FAMILY PROTEIN (AFU_ORTHOLOGUE AFUA_2G15850)"/>
    <property type="match status" value="1"/>
</dbReference>
<dbReference type="Proteomes" id="UP000663861">
    <property type="component" value="Unassembled WGS sequence"/>
</dbReference>
<dbReference type="PANTHER" id="PTHR40470:SF1">
    <property type="entry name" value="PHYTANOYL-COA DIOXYGENASE FAMILY PROTEIN (AFU_ORTHOLOGUE AFUA_2G15850)"/>
    <property type="match status" value="1"/>
</dbReference>
<reference evidence="2" key="1">
    <citation type="submission" date="2021-01" db="EMBL/GenBank/DDBJ databases">
        <authorList>
            <person name="Kaushik A."/>
        </authorList>
    </citation>
    <scope>NUCLEOTIDE SEQUENCE</scope>
    <source>
        <strain evidence="2">AG4-RS23</strain>
    </source>
</reference>
<evidence type="ECO:0000313" key="2">
    <source>
        <dbReference type="EMBL" id="CAE6432144.1"/>
    </source>
</evidence>
<dbReference type="AlphaFoldDB" id="A0A8H3ALH0"/>
<comment type="caution">
    <text evidence="2">The sequence shown here is derived from an EMBL/GenBank/DDBJ whole genome shotgun (WGS) entry which is preliminary data.</text>
</comment>
<feature type="region of interest" description="Disordered" evidence="1">
    <location>
        <begin position="199"/>
        <end position="220"/>
    </location>
</feature>
<dbReference type="EMBL" id="CAJMWY010000406">
    <property type="protein sequence ID" value="CAE6432144.1"/>
    <property type="molecule type" value="Genomic_DNA"/>
</dbReference>
<dbReference type="Pfam" id="PF05721">
    <property type="entry name" value="PhyH"/>
    <property type="match status" value="1"/>
</dbReference>
<organism evidence="2 3">
    <name type="scientific">Rhizoctonia solani</name>
    <dbReference type="NCBI Taxonomy" id="456999"/>
    <lineage>
        <taxon>Eukaryota</taxon>
        <taxon>Fungi</taxon>
        <taxon>Dikarya</taxon>
        <taxon>Basidiomycota</taxon>
        <taxon>Agaricomycotina</taxon>
        <taxon>Agaricomycetes</taxon>
        <taxon>Cantharellales</taxon>
        <taxon>Ceratobasidiaceae</taxon>
        <taxon>Rhizoctonia</taxon>
    </lineage>
</organism>
<protein>
    <recommendedName>
        <fullName evidence="4">Phytanoyl-CoA dioxygenase family protein</fullName>
    </recommendedName>
</protein>
<name>A0A8H3ALH0_9AGAM</name>
<dbReference type="InterPro" id="IPR008775">
    <property type="entry name" value="Phytyl_CoA_dOase-like"/>
</dbReference>
<dbReference type="SUPFAM" id="SSF51197">
    <property type="entry name" value="Clavaminate synthase-like"/>
    <property type="match status" value="1"/>
</dbReference>
<evidence type="ECO:0000256" key="1">
    <source>
        <dbReference type="SAM" id="MobiDB-lite"/>
    </source>
</evidence>
<sequence length="331" mass="37187">MAAYKPLPILSQAQKDAYVRDGYVFVPGLIDDSQLPTLREACDRVVAKTRAGEWPHRRIVGKQFPPFVGSEPDSWGVQHIMHPDLHEPIFARWYGSEGVVGAATSLLGCEENQVQMGLFVLKIDLVQLICHIFFLEELFNLLINPDRHAFALRWHRDDVPETAGLEEEIAALKTNFYGVQWNTALYDDACLFVVPGSHREPRTPEQRALSSTQEAPKDPMDMPGAVCVKLKAGDTVFYQNNILHTAAYHPDVKRATLHASMGDIRGGSRRARMILQHKVDWIRGDAFTSTFQSEGSWNDDAVATRLRGMLDRLLTMADSVKGQDLEYSQQG</sequence>
<gene>
    <name evidence="2" type="ORF">RDB_LOCUS26921</name>
</gene>
<dbReference type="Gene3D" id="2.60.120.620">
    <property type="entry name" value="q2cbj1_9rhob like domain"/>
    <property type="match status" value="1"/>
</dbReference>
<accession>A0A8H3ALH0</accession>
<evidence type="ECO:0008006" key="4">
    <source>
        <dbReference type="Google" id="ProtNLM"/>
    </source>
</evidence>